<accession>A0AAV5P0E7</accession>
<dbReference type="Pfam" id="PF13609">
    <property type="entry name" value="Porin_4"/>
    <property type="match status" value="1"/>
</dbReference>
<feature type="domain" description="Porin" evidence="5">
    <location>
        <begin position="7"/>
        <end position="294"/>
    </location>
</feature>
<feature type="chain" id="PRO_5043416887" evidence="4">
    <location>
        <begin position="22"/>
        <end position="313"/>
    </location>
</feature>
<dbReference type="Proteomes" id="UP001156690">
    <property type="component" value="Unassembled WGS sequence"/>
</dbReference>
<dbReference type="Gene3D" id="2.40.160.10">
    <property type="entry name" value="Porin"/>
    <property type="match status" value="1"/>
</dbReference>
<comment type="subcellular location">
    <subcellularLocation>
        <location evidence="1">Cell outer membrane</location>
        <topology evidence="1">Multi-pass membrane protein</topology>
    </subcellularLocation>
</comment>
<sequence>MNKAILATAILSAMTLSSASAVTIYEKDGTVLDLGGRAEGRFNVSDANKTGNKGAFKDISRARISLSGESAVTDQFSGFGKYEAELSGEEDLTNRYYFAGVKGEFGSVSYGKQDSSQVMLSNFTDTLATFGAKAADIVDGNKDKRENALVYKTTFDQLTVSGDYIFADKDNNDNTNSYGISGVYSLERFRIGAGYVNQKQGDETENQFNFVGEVQFDNLSFSGLYTMGKSVVGSQLNDIIGYELMAKYELEKVAFVGAYNAQKNDSSKTDTVDEFALESVYTFNEHLRTYVGYRINQIKDADNELQMGLRYDF</sequence>
<reference evidence="7" key="1">
    <citation type="journal article" date="2019" name="Int. J. Syst. Evol. Microbiol.">
        <title>The Global Catalogue of Microorganisms (GCM) 10K type strain sequencing project: providing services to taxonomists for standard genome sequencing and annotation.</title>
        <authorList>
            <consortium name="The Broad Institute Genomics Platform"/>
            <consortium name="The Broad Institute Genome Sequencing Center for Infectious Disease"/>
            <person name="Wu L."/>
            <person name="Ma J."/>
        </authorList>
    </citation>
    <scope>NUCLEOTIDE SEQUENCE [LARGE SCALE GENOMIC DNA]</scope>
    <source>
        <strain evidence="7">NBRC 15640</strain>
    </source>
</reference>
<dbReference type="EMBL" id="BSNX01000075">
    <property type="protein sequence ID" value="GLQ76039.1"/>
    <property type="molecule type" value="Genomic_DNA"/>
</dbReference>
<keyword evidence="3" id="KW-0472">Membrane</keyword>
<dbReference type="SUPFAM" id="SSF56935">
    <property type="entry name" value="Porins"/>
    <property type="match status" value="1"/>
</dbReference>
<dbReference type="InterPro" id="IPR050298">
    <property type="entry name" value="Gram-neg_bact_OMP"/>
</dbReference>
<evidence type="ECO:0000313" key="6">
    <source>
        <dbReference type="EMBL" id="GLQ76039.1"/>
    </source>
</evidence>
<evidence type="ECO:0000256" key="3">
    <source>
        <dbReference type="ARBA" id="ARBA00023136"/>
    </source>
</evidence>
<protein>
    <submittedName>
        <fullName evidence="6">Membrane protein</fullName>
    </submittedName>
</protein>
<evidence type="ECO:0000256" key="2">
    <source>
        <dbReference type="ARBA" id="ARBA00022729"/>
    </source>
</evidence>
<dbReference type="PANTHER" id="PTHR34501:SF2">
    <property type="entry name" value="OUTER MEMBRANE PORIN F-RELATED"/>
    <property type="match status" value="1"/>
</dbReference>
<dbReference type="GO" id="GO:0009279">
    <property type="term" value="C:cell outer membrane"/>
    <property type="evidence" value="ECO:0007669"/>
    <property type="project" value="UniProtKB-SubCell"/>
</dbReference>
<dbReference type="InterPro" id="IPR023614">
    <property type="entry name" value="Porin_dom_sf"/>
</dbReference>
<dbReference type="GO" id="GO:0015288">
    <property type="term" value="F:porin activity"/>
    <property type="evidence" value="ECO:0007669"/>
    <property type="project" value="InterPro"/>
</dbReference>
<proteinExistence type="predicted"/>
<gene>
    <name evidence="6" type="primary">ompU2</name>
    <name evidence="6" type="ORF">GCM10007932_54020</name>
</gene>
<keyword evidence="7" id="KW-1185">Reference proteome</keyword>
<evidence type="ECO:0000313" key="7">
    <source>
        <dbReference type="Proteomes" id="UP001156690"/>
    </source>
</evidence>
<dbReference type="AlphaFoldDB" id="A0AAV5P0E7"/>
<comment type="caution">
    <text evidence="6">The sequence shown here is derived from an EMBL/GenBank/DDBJ whole genome shotgun (WGS) entry which is preliminary data.</text>
</comment>
<dbReference type="PANTHER" id="PTHR34501">
    <property type="entry name" value="PROTEIN YDDL-RELATED"/>
    <property type="match status" value="1"/>
</dbReference>
<organism evidence="6 7">
    <name type="scientific">Vibrio penaeicida</name>
    <dbReference type="NCBI Taxonomy" id="104609"/>
    <lineage>
        <taxon>Bacteria</taxon>
        <taxon>Pseudomonadati</taxon>
        <taxon>Pseudomonadota</taxon>
        <taxon>Gammaproteobacteria</taxon>
        <taxon>Vibrionales</taxon>
        <taxon>Vibrionaceae</taxon>
        <taxon>Vibrio</taxon>
    </lineage>
</organism>
<dbReference type="CDD" id="cd00342">
    <property type="entry name" value="gram_neg_porins"/>
    <property type="match status" value="1"/>
</dbReference>
<name>A0AAV5P0E7_9VIBR</name>
<feature type="signal peptide" evidence="4">
    <location>
        <begin position="1"/>
        <end position="21"/>
    </location>
</feature>
<evidence type="ECO:0000256" key="1">
    <source>
        <dbReference type="ARBA" id="ARBA00004571"/>
    </source>
</evidence>
<evidence type="ECO:0000256" key="4">
    <source>
        <dbReference type="SAM" id="SignalP"/>
    </source>
</evidence>
<evidence type="ECO:0000259" key="5">
    <source>
        <dbReference type="Pfam" id="PF13609"/>
    </source>
</evidence>
<dbReference type="InterPro" id="IPR033900">
    <property type="entry name" value="Gram_neg_porin_domain"/>
</dbReference>
<dbReference type="RefSeq" id="WP_224055651.1">
    <property type="nucleotide sequence ID" value="NZ_AP025145.1"/>
</dbReference>
<keyword evidence="2 4" id="KW-0732">Signal</keyword>